<dbReference type="EMBL" id="QOHR01000001">
    <property type="protein sequence ID" value="REC58771.1"/>
    <property type="molecule type" value="Genomic_DNA"/>
</dbReference>
<reference evidence="1 2" key="1">
    <citation type="journal article" date="2017" name="Int. J. Syst. Evol. Microbiol.">
        <title>Rhodosalinus sediminis gen. nov., sp. nov., isolated from marine saltern.</title>
        <authorList>
            <person name="Guo L.Y."/>
            <person name="Ling S.K."/>
            <person name="Li C.M."/>
            <person name="Chen G.J."/>
            <person name="Du Z.J."/>
        </authorList>
    </citation>
    <scope>NUCLEOTIDE SEQUENCE [LARGE SCALE GENOMIC DNA]</scope>
    <source>
        <strain evidence="1 2">WDN1C137</strain>
    </source>
</reference>
<name>A0A3D9BZJ0_9RHOB</name>
<evidence type="ECO:0000313" key="1">
    <source>
        <dbReference type="EMBL" id="REC58771.1"/>
    </source>
</evidence>
<sequence>MECDPSVDSQLERLEEQDVKISLFQYHLEVLERRILETQPQDSDNALKKMKFIASLIIDGHDLDVDYFAYLIQECAEACEEQLEQIFQVYREHAQKAPAFR</sequence>
<evidence type="ECO:0000313" key="2">
    <source>
        <dbReference type="Proteomes" id="UP000257131"/>
    </source>
</evidence>
<organism evidence="1 2">
    <name type="scientific">Rhodosalinus sediminis</name>
    <dbReference type="NCBI Taxonomy" id="1940533"/>
    <lineage>
        <taxon>Bacteria</taxon>
        <taxon>Pseudomonadati</taxon>
        <taxon>Pseudomonadota</taxon>
        <taxon>Alphaproteobacteria</taxon>
        <taxon>Rhodobacterales</taxon>
        <taxon>Paracoccaceae</taxon>
        <taxon>Rhodosalinus</taxon>
    </lineage>
</organism>
<dbReference type="Proteomes" id="UP000257131">
    <property type="component" value="Unassembled WGS sequence"/>
</dbReference>
<protein>
    <submittedName>
        <fullName evidence="1">Uncharacterized protein</fullName>
    </submittedName>
</protein>
<gene>
    <name evidence="1" type="ORF">DRV84_00635</name>
</gene>
<dbReference type="AlphaFoldDB" id="A0A3D9BZJ0"/>
<accession>A0A3D9BZJ0</accession>
<comment type="caution">
    <text evidence="1">The sequence shown here is derived from an EMBL/GenBank/DDBJ whole genome shotgun (WGS) entry which is preliminary data.</text>
</comment>
<keyword evidence="2" id="KW-1185">Reference proteome</keyword>
<proteinExistence type="predicted"/>